<dbReference type="Gene3D" id="2.130.10.10">
    <property type="entry name" value="YVTN repeat-like/Quinoprotein amine dehydrogenase"/>
    <property type="match status" value="1"/>
</dbReference>
<name>A0A5C3EFK9_9BASI</name>
<dbReference type="PANTHER" id="PTHR47232:SF1">
    <property type="entry name" value="TRANSDUCIN FAMILY PROTEIN _ WD-40 REPEAT FAMILY PROTEIN"/>
    <property type="match status" value="1"/>
</dbReference>
<feature type="compositionally biased region" description="Basic and acidic residues" evidence="1">
    <location>
        <begin position="319"/>
        <end position="339"/>
    </location>
</feature>
<dbReference type="InterPro" id="IPR036322">
    <property type="entry name" value="WD40_repeat_dom_sf"/>
</dbReference>
<gene>
    <name evidence="2" type="ORF">UTRI_05614</name>
</gene>
<dbReference type="PANTHER" id="PTHR47232">
    <property type="entry name" value="TRANSDUCIN FAMILY PROTEIN / WD-40 REPEAT FAMILY PROTEIN"/>
    <property type="match status" value="1"/>
</dbReference>
<feature type="region of interest" description="Disordered" evidence="1">
    <location>
        <begin position="1"/>
        <end position="249"/>
    </location>
</feature>
<feature type="compositionally biased region" description="Pro residues" evidence="1">
    <location>
        <begin position="161"/>
        <end position="170"/>
    </location>
</feature>
<protein>
    <recommendedName>
        <fullName evidence="4">WD40 repeat-like protein</fullName>
    </recommendedName>
</protein>
<dbReference type="InterPro" id="IPR015943">
    <property type="entry name" value="WD40/YVTN_repeat-like_dom_sf"/>
</dbReference>
<evidence type="ECO:0000256" key="1">
    <source>
        <dbReference type="SAM" id="MobiDB-lite"/>
    </source>
</evidence>
<feature type="compositionally biased region" description="Basic residues" evidence="1">
    <location>
        <begin position="188"/>
        <end position="200"/>
    </location>
</feature>
<dbReference type="SUPFAM" id="SSF50978">
    <property type="entry name" value="WD40 repeat-like"/>
    <property type="match status" value="1"/>
</dbReference>
<feature type="compositionally biased region" description="Polar residues" evidence="1">
    <location>
        <begin position="71"/>
        <end position="84"/>
    </location>
</feature>
<organism evidence="2 3">
    <name type="scientific">Ustilago trichophora</name>
    <dbReference type="NCBI Taxonomy" id="86804"/>
    <lineage>
        <taxon>Eukaryota</taxon>
        <taxon>Fungi</taxon>
        <taxon>Dikarya</taxon>
        <taxon>Basidiomycota</taxon>
        <taxon>Ustilaginomycotina</taxon>
        <taxon>Ustilaginomycetes</taxon>
        <taxon>Ustilaginales</taxon>
        <taxon>Ustilaginaceae</taxon>
        <taxon>Ustilago</taxon>
    </lineage>
</organism>
<evidence type="ECO:0000313" key="3">
    <source>
        <dbReference type="Proteomes" id="UP000324022"/>
    </source>
</evidence>
<feature type="compositionally biased region" description="Low complexity" evidence="1">
    <location>
        <begin position="50"/>
        <end position="59"/>
    </location>
</feature>
<evidence type="ECO:0000313" key="2">
    <source>
        <dbReference type="EMBL" id="SPO29040.1"/>
    </source>
</evidence>
<reference evidence="2 3" key="1">
    <citation type="submission" date="2018-03" db="EMBL/GenBank/DDBJ databases">
        <authorList>
            <person name="Guldener U."/>
        </authorList>
    </citation>
    <scope>NUCLEOTIDE SEQUENCE [LARGE SCALE GENOMIC DNA]</scope>
    <source>
        <strain evidence="2 3">NBRC100155</strain>
    </source>
</reference>
<evidence type="ECO:0008006" key="4">
    <source>
        <dbReference type="Google" id="ProtNLM"/>
    </source>
</evidence>
<sequence>MDWLSSFDPAAQRSSARSGTGSSGIQSFGGSSYNYGAQQYGAAQSFAPGPSTIRPNNNTPRPPQIGRTQPYLPTNISVAGPSNSAYRPRPPRPPHRIKAAPPSAALRSEDAQPNENETRTKPWEIAAPPSIGAARSKLSGFRPCRPPKQPQPSQNRNAAPFPLPQRPQPQQPYYRPTDAPLATARAQPKAKKKKGKKNKNKQWQPYQPPPPKKPRLRLTAAPPRETPKEHRTSVEQAIAVKERPPEQVPVRSRVLSPKLGQLSGVMSIVERSPEFEQAAQPSIEEQLEGSSLTIGPAQVELSRIEERFKQPPPTVQPKGAHDPIMDEAREAEELARYLEELDDDDDDDDDDDGDGDESMTLMRVAPVAPIAAVKQEANLIESIYDSPPRVIKAEVSDILSEPQPGVRATQRDPRMNGAADASDNDDDDDRPLAEVRGISSCDSHVARTARLDSADSNPDEDVPLQDLLQRHSSTGPSMKTGSIWPSRPFQPKILGLNQPSAFSGARGLSIKYFVPLASATLEAQTSMRSRATMFDAAIAVTEHGRIATFHEQPSCNPDEPIHGLPSKAMRFQTRDLDVAKIKGEKVFSPIDRVEDVSRLTSKVCGIVSSTRKLLGFGNHDEYPCQVSLVTVSDTGRLHRTYHLDDRPHVQGASSISHFPRTDPKDASSIDFATGGIDGIVNHWHWKAKSTKADTFRLHTLHDAKPVVALEHLSSRSKILASASIGTVVGFDLDALTLGFSWSTSDHIVHLQRTPDPKLMLGALARRDYDQFRMFDITGRNGPISRPVISFGWLNDAEGKLPLGRGTFHPTRRAIFAHGAEDGHVRVWDMRNARDPLIDQRIGDEPIVETVWASPKGGSDNDDVLYVATAKGVRSISLLAP</sequence>
<feature type="compositionally biased region" description="Basic residues" evidence="1">
    <location>
        <begin position="89"/>
        <end position="98"/>
    </location>
</feature>
<keyword evidence="3" id="KW-1185">Reference proteome</keyword>
<feature type="region of interest" description="Disordered" evidence="1">
    <location>
        <begin position="396"/>
        <end position="439"/>
    </location>
</feature>
<dbReference type="Proteomes" id="UP000324022">
    <property type="component" value="Unassembled WGS sequence"/>
</dbReference>
<feature type="region of interest" description="Disordered" evidence="1">
    <location>
        <begin position="307"/>
        <end position="363"/>
    </location>
</feature>
<feature type="compositionally biased region" description="Acidic residues" evidence="1">
    <location>
        <begin position="340"/>
        <end position="357"/>
    </location>
</feature>
<dbReference type="EMBL" id="OOIN01000026">
    <property type="protein sequence ID" value="SPO29040.1"/>
    <property type="molecule type" value="Genomic_DNA"/>
</dbReference>
<accession>A0A5C3EFK9</accession>
<dbReference type="AlphaFoldDB" id="A0A5C3EFK9"/>
<dbReference type="OrthoDB" id="1897642at2759"/>
<proteinExistence type="predicted"/>
<feature type="compositionally biased region" description="Low complexity" evidence="1">
    <location>
        <begin position="10"/>
        <end position="32"/>
    </location>
</feature>